<keyword evidence="6" id="KW-0030">Aminoacyl-tRNA synthetase</keyword>
<keyword evidence="5" id="KW-0648">Protein biosynthesis</keyword>
<protein>
    <recommendedName>
        <fullName evidence="7">Aminoacyl-transfer RNA synthetases class-II family profile domain-containing protein</fullName>
    </recommendedName>
</protein>
<dbReference type="EMBL" id="PEDP01000336">
    <property type="protein sequence ID" value="POS86421.1"/>
    <property type="molecule type" value="Genomic_DNA"/>
</dbReference>
<dbReference type="InterPro" id="IPR045864">
    <property type="entry name" value="aa-tRNA-synth_II/BPL/LPL"/>
</dbReference>
<dbReference type="STRING" id="225359.A0A2S4PWK0"/>
<sequence length="714" mass="81602">MQKEDMHHVRVLTRVGHNVQHPNVCAICFSNSKVVRTFSLILIRKFSEFFADEFKKVCRCCRFRKYTNTKLIYVTDKITKKNRFSFSRYIQDSFWKEERIHAVGYLKNIYILKKDLVFAHMIGPTGDDSNRLQLITRQPQIIQQLQDIALHSPISIVGSCRTKKLPREINESQLAIESICPPEFTPIHRLEVDLEDISCLNSFPDDLSIGKSQVFTPESRYLQIRHNNGLKQRLIFRSTVAKAVRNILDDFHEIETPILFKSTPEGAKEFIVPSRKPGFAYALPQSPQQYKQILMASGIDRYYQFARCFRDEDLRADRQPEFTQIDLEISFADGEQIMNIVESLIKKIYIQFADQISSKLVPQDNVDKTIVFPRISYHAAMSRYGSDKPDLRIPGSIIRIDKIISQDLSKMLTDIPEPIIEVCKLRLNTSPRKAWEFVKGFMDSSDSNIFKLNPDGAPGFAVYDFTKPMSGLQIFGFEGVANLEKIYQLQDQDTFSHDESYFIDREFKQGDLFLVQARKNLPYLGGSTMLGKLRAAFYKAAIKESLIERDQGHYYLWVTEFPLFTLDNDNSTGQGGRSGFHATHHPFTAPKTIKDVDLLLHDPLKAIADHYDLVVNGIELGGGSRRIHVAEMQKFVMKNVLQLSDERMNDFLHLFNALAAGCPPHAGMALGFDRLIAILTNQDSVKDVIAFPKSSKGDDLMVKSPSPISDTELE</sequence>
<dbReference type="PRINTS" id="PR01042">
    <property type="entry name" value="TRNASYNTHASP"/>
</dbReference>
<dbReference type="PANTHER" id="PTHR22594:SF5">
    <property type="entry name" value="ASPARTATE--TRNA LIGASE, MITOCHONDRIAL"/>
    <property type="match status" value="1"/>
</dbReference>
<evidence type="ECO:0000256" key="6">
    <source>
        <dbReference type="ARBA" id="ARBA00023146"/>
    </source>
</evidence>
<dbReference type="Proteomes" id="UP000237438">
    <property type="component" value="Unassembled WGS sequence"/>
</dbReference>
<dbReference type="SUPFAM" id="SSF55681">
    <property type="entry name" value="Class II aaRS and biotin synthetases"/>
    <property type="match status" value="1"/>
</dbReference>
<evidence type="ECO:0000256" key="5">
    <source>
        <dbReference type="ARBA" id="ARBA00022917"/>
    </source>
</evidence>
<dbReference type="GO" id="GO:0006422">
    <property type="term" value="P:aspartyl-tRNA aminoacylation"/>
    <property type="evidence" value="ECO:0007669"/>
    <property type="project" value="TreeGrafter"/>
</dbReference>
<evidence type="ECO:0000256" key="3">
    <source>
        <dbReference type="ARBA" id="ARBA00022741"/>
    </source>
</evidence>
<dbReference type="PANTHER" id="PTHR22594">
    <property type="entry name" value="ASPARTYL/LYSYL-TRNA SYNTHETASE"/>
    <property type="match status" value="1"/>
</dbReference>
<evidence type="ECO:0000256" key="4">
    <source>
        <dbReference type="ARBA" id="ARBA00022840"/>
    </source>
</evidence>
<gene>
    <name evidence="8" type="ORF">EPUL_001397</name>
</gene>
<dbReference type="HAMAP" id="MF_00044">
    <property type="entry name" value="Asp_tRNA_synth_type1"/>
    <property type="match status" value="1"/>
</dbReference>
<dbReference type="GO" id="GO:0005739">
    <property type="term" value="C:mitochondrion"/>
    <property type="evidence" value="ECO:0007669"/>
    <property type="project" value="TreeGrafter"/>
</dbReference>
<comment type="caution">
    <text evidence="8">The sequence shown here is derived from an EMBL/GenBank/DDBJ whole genome shotgun (WGS) entry which is preliminary data.</text>
</comment>
<reference evidence="8 9" key="1">
    <citation type="submission" date="2017-10" db="EMBL/GenBank/DDBJ databases">
        <title>Development of genomic resources for the powdery mildew, Erysiphe pulchra.</title>
        <authorList>
            <person name="Wadl P.A."/>
            <person name="Mack B.M."/>
            <person name="Moore G."/>
            <person name="Beltz S.B."/>
        </authorList>
    </citation>
    <scope>NUCLEOTIDE SEQUENCE [LARGE SCALE GENOMIC DNA]</scope>
    <source>
        <strain evidence="8">Cflorida</strain>
    </source>
</reference>
<dbReference type="InterPro" id="IPR004115">
    <property type="entry name" value="GAD-like_sf"/>
</dbReference>
<feature type="non-terminal residue" evidence="8">
    <location>
        <position position="714"/>
    </location>
</feature>
<dbReference type="InterPro" id="IPR006195">
    <property type="entry name" value="aa-tRNA-synth_II"/>
</dbReference>
<proteinExistence type="inferred from homology"/>
<keyword evidence="9" id="KW-1185">Reference proteome</keyword>
<dbReference type="InterPro" id="IPR004524">
    <property type="entry name" value="Asp-tRNA-ligase_1"/>
</dbReference>
<name>A0A2S4PWK0_9PEZI</name>
<evidence type="ECO:0000313" key="8">
    <source>
        <dbReference type="EMBL" id="POS86421.1"/>
    </source>
</evidence>
<organism evidence="8 9">
    <name type="scientific">Erysiphe pulchra</name>
    <dbReference type="NCBI Taxonomy" id="225359"/>
    <lineage>
        <taxon>Eukaryota</taxon>
        <taxon>Fungi</taxon>
        <taxon>Dikarya</taxon>
        <taxon>Ascomycota</taxon>
        <taxon>Pezizomycotina</taxon>
        <taxon>Leotiomycetes</taxon>
        <taxon>Erysiphales</taxon>
        <taxon>Erysiphaceae</taxon>
        <taxon>Erysiphe</taxon>
    </lineage>
</organism>
<dbReference type="GO" id="GO:0005524">
    <property type="term" value="F:ATP binding"/>
    <property type="evidence" value="ECO:0007669"/>
    <property type="project" value="UniProtKB-KW"/>
</dbReference>
<dbReference type="OrthoDB" id="439710at2759"/>
<evidence type="ECO:0000259" key="7">
    <source>
        <dbReference type="PROSITE" id="PS50862"/>
    </source>
</evidence>
<keyword evidence="4" id="KW-0067">ATP-binding</keyword>
<dbReference type="Gene3D" id="3.30.1360.30">
    <property type="entry name" value="GAD-like domain"/>
    <property type="match status" value="1"/>
</dbReference>
<keyword evidence="2" id="KW-0436">Ligase</keyword>
<keyword evidence="3" id="KW-0547">Nucleotide-binding</keyword>
<dbReference type="AlphaFoldDB" id="A0A2S4PWK0"/>
<dbReference type="Pfam" id="PF00152">
    <property type="entry name" value="tRNA-synt_2"/>
    <property type="match status" value="1"/>
</dbReference>
<dbReference type="InterPro" id="IPR004364">
    <property type="entry name" value="Aa-tRNA-synt_II"/>
</dbReference>
<dbReference type="NCBIfam" id="TIGR00459">
    <property type="entry name" value="aspS_bact"/>
    <property type="match status" value="1"/>
</dbReference>
<dbReference type="InterPro" id="IPR002312">
    <property type="entry name" value="Asp/Asn-tRNA-synth_IIb"/>
</dbReference>
<feature type="domain" description="Aminoacyl-transfer RNA synthetases class-II family profile" evidence="7">
    <location>
        <begin position="251"/>
        <end position="705"/>
    </location>
</feature>
<accession>A0A2S4PWK0</accession>
<dbReference type="GO" id="GO:0004815">
    <property type="term" value="F:aspartate-tRNA ligase activity"/>
    <property type="evidence" value="ECO:0007669"/>
    <property type="project" value="TreeGrafter"/>
</dbReference>
<dbReference type="Gene3D" id="3.30.930.10">
    <property type="entry name" value="Bira Bifunctional Protein, Domain 2"/>
    <property type="match status" value="1"/>
</dbReference>
<evidence type="ECO:0000313" key="9">
    <source>
        <dbReference type="Proteomes" id="UP000237438"/>
    </source>
</evidence>
<dbReference type="PROSITE" id="PS50862">
    <property type="entry name" value="AA_TRNA_LIGASE_II"/>
    <property type="match status" value="1"/>
</dbReference>
<comment type="similarity">
    <text evidence="1">Belongs to the class-II aminoacyl-tRNA synthetase family. Type 1 subfamily.</text>
</comment>
<evidence type="ECO:0000256" key="2">
    <source>
        <dbReference type="ARBA" id="ARBA00022598"/>
    </source>
</evidence>
<evidence type="ECO:0000256" key="1">
    <source>
        <dbReference type="ARBA" id="ARBA00006303"/>
    </source>
</evidence>